<evidence type="ECO:0000256" key="3">
    <source>
        <dbReference type="ARBA" id="ARBA00022525"/>
    </source>
</evidence>
<evidence type="ECO:0000256" key="7">
    <source>
        <dbReference type="ARBA" id="ARBA00023157"/>
    </source>
</evidence>
<feature type="compositionally biased region" description="Acidic residues" evidence="10">
    <location>
        <begin position="2177"/>
        <end position="2194"/>
    </location>
</feature>
<evidence type="ECO:0000259" key="12">
    <source>
        <dbReference type="PROSITE" id="PS51465"/>
    </source>
</evidence>
<feature type="compositionally biased region" description="Basic and acidic residues" evidence="10">
    <location>
        <begin position="1929"/>
        <end position="1957"/>
    </location>
</feature>
<reference evidence="13" key="1">
    <citation type="journal article" date="2020" name="Nat. Ecol. Evol.">
        <title>Deeply conserved synteny resolves early events in vertebrate evolution.</title>
        <authorList>
            <person name="Simakov O."/>
            <person name="Marletaz F."/>
            <person name="Yue J.X."/>
            <person name="O'Connell B."/>
            <person name="Jenkins J."/>
            <person name="Brandt A."/>
            <person name="Calef R."/>
            <person name="Tung C.H."/>
            <person name="Huang T.K."/>
            <person name="Schmutz J."/>
            <person name="Satoh N."/>
            <person name="Yu J.K."/>
            <person name="Putnam N.H."/>
            <person name="Green R.E."/>
            <person name="Rokhsar D.S."/>
        </authorList>
    </citation>
    <scope>NUCLEOTIDE SEQUENCE [LARGE SCALE GENOMIC DNA]</scope>
    <source>
        <strain evidence="13">S238N-H82</strain>
    </source>
</reference>
<dbReference type="InterPro" id="IPR014756">
    <property type="entry name" value="Ig_E-set"/>
</dbReference>
<feature type="compositionally biased region" description="Acidic residues" evidence="10">
    <location>
        <begin position="2221"/>
        <end position="2236"/>
    </location>
</feature>
<evidence type="ECO:0000256" key="10">
    <source>
        <dbReference type="SAM" id="MobiDB-lite"/>
    </source>
</evidence>
<dbReference type="Gene3D" id="2.60.40.1940">
    <property type="match status" value="1"/>
</dbReference>
<feature type="compositionally biased region" description="Basic and acidic residues" evidence="10">
    <location>
        <begin position="2117"/>
        <end position="2176"/>
    </location>
</feature>
<dbReference type="InterPro" id="IPR041813">
    <property type="entry name" value="A2M_TED"/>
</dbReference>
<keyword evidence="5 11" id="KW-0732">Signal</keyword>
<dbReference type="SMART" id="SM01359">
    <property type="entry name" value="A2M_N_2"/>
    <property type="match status" value="1"/>
</dbReference>
<dbReference type="InterPro" id="IPR002350">
    <property type="entry name" value="Kazal_dom"/>
</dbReference>
<dbReference type="Gene3D" id="2.60.120.1540">
    <property type="match status" value="1"/>
</dbReference>
<feature type="compositionally biased region" description="Basic and acidic residues" evidence="10">
    <location>
        <begin position="2074"/>
        <end position="2101"/>
    </location>
</feature>
<comment type="subcellular location">
    <subcellularLocation>
        <location evidence="1">Secreted</location>
    </subcellularLocation>
</comment>
<dbReference type="PANTHER" id="PTHR11412">
    <property type="entry name" value="MACROGLOBULIN / COMPLEMENT"/>
    <property type="match status" value="1"/>
</dbReference>
<keyword evidence="3" id="KW-0964">Secreted</keyword>
<feature type="compositionally biased region" description="Basic and acidic residues" evidence="10">
    <location>
        <begin position="2302"/>
        <end position="2313"/>
    </location>
</feature>
<dbReference type="PROSITE" id="PS00477">
    <property type="entry name" value="ALPHA_2_MACROGLOBULIN"/>
    <property type="match status" value="1"/>
</dbReference>
<dbReference type="SMART" id="SM01360">
    <property type="entry name" value="A2M"/>
    <property type="match status" value="1"/>
</dbReference>
<dbReference type="FunFam" id="1.50.10.20:FF:000001">
    <property type="entry name" value="CD109 isoform 1"/>
    <property type="match status" value="1"/>
</dbReference>
<dbReference type="Gene3D" id="3.30.60.30">
    <property type="match status" value="1"/>
</dbReference>
<dbReference type="InterPro" id="IPR019742">
    <property type="entry name" value="MacrogloblnA2_CS"/>
</dbReference>
<dbReference type="InterPro" id="IPR047565">
    <property type="entry name" value="Alpha-macroglob_thiol-ester_cl"/>
</dbReference>
<feature type="compositionally biased region" description="Acidic residues" evidence="10">
    <location>
        <begin position="519"/>
        <end position="528"/>
    </location>
</feature>
<evidence type="ECO:0000256" key="2">
    <source>
        <dbReference type="ARBA" id="ARBA00010952"/>
    </source>
</evidence>
<dbReference type="Pfam" id="PF07678">
    <property type="entry name" value="TED_complement"/>
    <property type="match status" value="1"/>
</dbReference>
<dbReference type="Gene3D" id="2.60.40.690">
    <property type="entry name" value="Alpha-macroglobulin, receptor-binding domain"/>
    <property type="match status" value="1"/>
</dbReference>
<evidence type="ECO:0000256" key="9">
    <source>
        <dbReference type="SAM" id="Coils"/>
    </source>
</evidence>
<dbReference type="SMART" id="SM01361">
    <property type="entry name" value="A2M_recep"/>
    <property type="match status" value="1"/>
</dbReference>
<dbReference type="InterPro" id="IPR011626">
    <property type="entry name" value="Alpha-macroglobulin_TED"/>
</dbReference>
<feature type="compositionally biased region" description="Low complexity" evidence="10">
    <location>
        <begin position="2371"/>
        <end position="2386"/>
    </location>
</feature>
<keyword evidence="4" id="KW-0646">Protease inhibitor</keyword>
<dbReference type="CDD" id="cd02897">
    <property type="entry name" value="A2M_2"/>
    <property type="match status" value="1"/>
</dbReference>
<dbReference type="SMART" id="SM00280">
    <property type="entry name" value="KAZAL"/>
    <property type="match status" value="1"/>
</dbReference>
<dbReference type="GeneID" id="118410828"/>
<dbReference type="InterPro" id="IPR008930">
    <property type="entry name" value="Terpenoid_cyclase/PrenylTrfase"/>
</dbReference>
<keyword evidence="9" id="KW-0175">Coiled coil</keyword>
<feature type="region of interest" description="Disordered" evidence="10">
    <location>
        <begin position="517"/>
        <end position="589"/>
    </location>
</feature>
<dbReference type="InterPro" id="IPR041555">
    <property type="entry name" value="MG3"/>
</dbReference>
<dbReference type="OrthoDB" id="2142040at2759"/>
<dbReference type="OMA" id="CGCARDC"/>
<feature type="region of interest" description="Disordered" evidence="10">
    <location>
        <begin position="2353"/>
        <end position="2403"/>
    </location>
</feature>
<feature type="compositionally biased region" description="Basic and acidic residues" evidence="10">
    <location>
        <begin position="559"/>
        <end position="575"/>
    </location>
</feature>
<feature type="compositionally biased region" description="Basic residues" evidence="10">
    <location>
        <begin position="544"/>
        <end position="558"/>
    </location>
</feature>
<dbReference type="InterPro" id="IPR022041">
    <property type="entry name" value="Methyltransf_FA"/>
</dbReference>
<feature type="compositionally biased region" description="Basic and acidic residues" evidence="10">
    <location>
        <begin position="2392"/>
        <end position="2403"/>
    </location>
</feature>
<dbReference type="Pfam" id="PF07648">
    <property type="entry name" value="Kazal_2"/>
    <property type="match status" value="1"/>
</dbReference>
<organism evidence="13 14">
    <name type="scientific">Branchiostoma floridae</name>
    <name type="common">Florida lancelet</name>
    <name type="synonym">Amphioxus</name>
    <dbReference type="NCBI Taxonomy" id="7739"/>
    <lineage>
        <taxon>Eukaryota</taxon>
        <taxon>Metazoa</taxon>
        <taxon>Chordata</taxon>
        <taxon>Cephalochordata</taxon>
        <taxon>Leptocardii</taxon>
        <taxon>Amphioxiformes</taxon>
        <taxon>Branchiostomatidae</taxon>
        <taxon>Branchiostoma</taxon>
    </lineage>
</organism>
<dbReference type="InterPro" id="IPR036058">
    <property type="entry name" value="Kazal_dom_sf"/>
</dbReference>
<dbReference type="Pfam" id="PF00207">
    <property type="entry name" value="A2M"/>
    <property type="match status" value="1"/>
</dbReference>
<dbReference type="SUPFAM" id="SSF81296">
    <property type="entry name" value="E set domains"/>
    <property type="match status" value="1"/>
</dbReference>
<dbReference type="SUPFAM" id="SSF100895">
    <property type="entry name" value="Kazal-type serine protease inhibitors"/>
    <property type="match status" value="1"/>
</dbReference>
<dbReference type="GO" id="GO:0005615">
    <property type="term" value="C:extracellular space"/>
    <property type="evidence" value="ECO:0007669"/>
    <property type="project" value="InterPro"/>
</dbReference>
<feature type="compositionally biased region" description="Acidic residues" evidence="10">
    <location>
        <begin position="576"/>
        <end position="585"/>
    </location>
</feature>
<dbReference type="Gene3D" id="2.60.40.1930">
    <property type="match status" value="2"/>
</dbReference>
<dbReference type="InterPro" id="IPR013783">
    <property type="entry name" value="Ig-like_fold"/>
</dbReference>
<dbReference type="InterPro" id="IPR001599">
    <property type="entry name" value="Macroglobln_a2"/>
</dbReference>
<dbReference type="Pfam" id="PF12248">
    <property type="entry name" value="Methyltransf_FA"/>
    <property type="match status" value="1"/>
</dbReference>
<evidence type="ECO:0000256" key="11">
    <source>
        <dbReference type="SAM" id="SignalP"/>
    </source>
</evidence>
<dbReference type="KEGG" id="bfo:118410828"/>
<feature type="chain" id="PRO_5039928658" evidence="11">
    <location>
        <begin position="27"/>
        <end position="2403"/>
    </location>
</feature>
<feature type="region of interest" description="Disordered" evidence="10">
    <location>
        <begin position="1929"/>
        <end position="2249"/>
    </location>
</feature>
<dbReference type="InterPro" id="IPR050473">
    <property type="entry name" value="A2M/Complement_sys"/>
</dbReference>
<feature type="region of interest" description="Disordered" evidence="10">
    <location>
        <begin position="2288"/>
        <end position="2318"/>
    </location>
</feature>
<dbReference type="Pfam" id="PF07677">
    <property type="entry name" value="A2M_recep"/>
    <property type="match status" value="1"/>
</dbReference>
<accession>A0A9J7MIJ5</accession>
<evidence type="ECO:0000256" key="6">
    <source>
        <dbReference type="ARBA" id="ARBA00022900"/>
    </source>
</evidence>
<feature type="domain" description="Kazal-like" evidence="12">
    <location>
        <begin position="1763"/>
        <end position="1817"/>
    </location>
</feature>
<dbReference type="Proteomes" id="UP000001554">
    <property type="component" value="Chromosome 3"/>
</dbReference>
<keyword evidence="6" id="KW-0722">Serine protease inhibitor</keyword>
<dbReference type="Pfam" id="PF17791">
    <property type="entry name" value="MG3"/>
    <property type="match status" value="1"/>
</dbReference>
<sequence length="2403" mass="269603">MAPNGLTLPLGLPWLLLATLLGSAAASSREAGYMAVAPMVFRPGVEEVISITMFNVTSPVHVEATVHINRASVASAAETITGKGSLRLKVPHDAKGKATLKVCGNCAQAARVGEKEVFFFHNSTSVIIEERGSAVFIQTDKPVYKPGQTAFINVITTTPNLRPLDAGMEAYITDPRGSKMIQWRDLKPVCCGVVNMSFPISDQPILGDWTIFVEVQRQTYNKTFSIQKYVLPKFEVIIVPPKYIVDLDRCEQVNITARYTFGQPVQGKLTVSTTIHGIGYYKDEIGPTVLNSMDIDDTASFNVCANAMGVSTLSDHFRGVLVVEATVTTGDGSTQTAVDDSTPVNKQLIDIEFSPDTRRHFKPGLPYIGKVLVSYPDGSPANNITVQVKADVNRAFFYTKEFVSTEGMIIFDIPALPNIAQNVWLDAKVLAIQGREVGESYFSSYLSISNWYSPSKCHIQVQNPPKKVQVGKKAVLTVLSTCPCDFTLHYEVVSRGNIVQSGLHRALPDHVIIRRDAEENPESLEQQDEAAGQENEEWREDKKGKRQERKRGHRRKHPKDIVEELQVKVERTKNEDGEEEEGKDDDDNRTRILEEGVIKFINGTNRQDTSTDPPMEMPEVCETRIQVLVTHAMAPLSRVVVYYIRPNGEGVADSMQLEVEPEFESKVVLSLPYNETLPGDRVDIAVKSKPGSCVCMASVDRSVYLLRPGFQLTKEMIFRELETFDVTHGETDERFWWGYSARKKRSSLWLNFIHSRDAMYAFMETGLQVMTDVVSLNHRQDPSNWIQSELMQSVSSFTMSVFHDGVPKAEKRKRVFFPETWIWQCFNVSSTRKHETVTMTTPDTITSWVTEAFSMSETHGLSLAAPITLRTYKPFFVDFTLPYSVVRGEQVKIPLSIHNYLEYCTEVHMTVKVPSGVSFLNQKTGKQLRKVCVGRNQVEHTSVAMVFEELGNMEITAYAEAFVDQRCCEGERSDAWDSEPNVRVGLDHVAHKIAVEAEGTQKSYTHSVYFCPNERIHISTPNKYEYQYVKKPTETTIFTFATKASNDVHLSLSARPTDMPSMYEIVIGGWQNTQSWITRSKQGDHLVTVPTPEILSWHEFRAFWLSWTDGVIEVGYGIQPTNDSLIMTWVDPEPLPVKYIGFSTGWGSLGEFKIWRREDTDGTYSEVFHLGLPLNTIPGSERAHATMIGDVMGPTLTNLHDLLKLPFGCGEQNMIHFAPNVFVMKYLERTGQLSWEVEEEATTYLVKGYQRQLTYRRKDGSYSAFGNRDSQGSMWLTSFVLKSFSQARSFIYIDPVELEKPREWIISQQAPDGSFPPLGQLINKDLQGGLQGRVSLTAYVVTTLLEMGISSKEVNKAINYARKFLEENMNTVEDPYTAALVAYALTALRSTHGPTAVKKLNTMAIKTDSFTHWSLYGGQEETEKILQFKDGLGQSVSSAEVEMTAYALLTYVAMGDVASAMPVVKWLSQQRNSLGGFSSTQDTCVALQSLSEYAILAYIGGVNLNISLASTNLDFNQFFSLDSENHEVLQTAEIPSIPTRLFVSAIGEGCGLMQIDVTYNIPDPSTQPTFHLDIKTSEKLRHRDRVQGRSRRSENEVNNIITNPGDYKVTIEACARWLPPGASNMAVLEVSLLTGFEADIESLEKLLHDQQATVKRYEVDGRKVFFYFDEIPSQCLTCVTFEAFRIFVVGKVQPMPVRVYDYYEPSFEAVTFYNISQSQLLQTALCEDEAECNQVNLDVLDTAKENVLDLPSLECNSVFGCPSEDIPRCTCYKDCQSTGPQVCGSDGVLYPNRCSMEVSACQNHTHLQAIPLEECAAYSTEQPSIDPAEGSGDNGSEIFLQGNSSSTHFEEQATVSPDNLDFPTLPVVEEDATWQPDLEGKMLNPEYWQPAPGYSYYDTYDDSFNIGEEVDIPDFTMGGEMIYASEEKDSQLMHEKTAEGHESAEDLAKQQDKEEGSSQKGNSSLIISREEVTGGQMENPGIKSHGKDEETERESRGRASDEMSEIEDLWVDRLDLDWRTDEESAQSGPEEEDMALGNSGGADDIANLQEEIQKFEEGNQKEAETKQHKHRHGKGGDRGKHKQSGQDKKNQSIESQEKIGDLDSVWLKFVQDEVMDDRDQSEERQEPDMIHKNKSAENTDDKERKELEFEARDEAETSTDTRKDDSINAEKDVKESESEESLDNNEDTQEETTEDVGPFREERTDTAEKDLSRVSTHEDMFEGEDELASYLEDEEEKSSMGEESMDWDDFSELVRQPTKDNETDVMGGEDSLEWEKFSKLISGLAGETENFTANDGGMEMGIDSKLEPFNKDQSEEDIREDEEYAIMETMEGPGTESTKYDTHSTTAVLVPHSLFDPETEQDTLGSSHGDVTVPTTQQTVTKTEPVSTQPDRQPDSSQVKDQR</sequence>
<evidence type="ECO:0000256" key="1">
    <source>
        <dbReference type="ARBA" id="ARBA00004613"/>
    </source>
</evidence>
<feature type="compositionally biased region" description="Basic and acidic residues" evidence="10">
    <location>
        <begin position="2010"/>
        <end position="2022"/>
    </location>
</feature>
<dbReference type="Pfam" id="PF17789">
    <property type="entry name" value="MG4"/>
    <property type="match status" value="1"/>
</dbReference>
<dbReference type="Pfam" id="PF01835">
    <property type="entry name" value="MG2"/>
    <property type="match status" value="1"/>
</dbReference>
<protein>
    <submittedName>
        <fullName evidence="14">C3 and PZP-like alpha-2-macroglobulin domain-containing protein 8 isoform X1</fullName>
    </submittedName>
</protein>
<keyword evidence="8" id="KW-0325">Glycoprotein</keyword>
<dbReference type="Gene3D" id="1.50.10.20">
    <property type="match status" value="1"/>
</dbReference>
<evidence type="ECO:0000256" key="4">
    <source>
        <dbReference type="ARBA" id="ARBA00022690"/>
    </source>
</evidence>
<dbReference type="CDD" id="cd00104">
    <property type="entry name" value="KAZAL_FS"/>
    <property type="match status" value="1"/>
</dbReference>
<dbReference type="PROSITE" id="PS51465">
    <property type="entry name" value="KAZAL_2"/>
    <property type="match status" value="1"/>
</dbReference>
<feature type="signal peptide" evidence="11">
    <location>
        <begin position="1"/>
        <end position="26"/>
    </location>
</feature>
<dbReference type="InterPro" id="IPR002890">
    <property type="entry name" value="MG2"/>
</dbReference>
<dbReference type="SMART" id="SM01419">
    <property type="entry name" value="Thiol-ester_cl"/>
    <property type="match status" value="1"/>
</dbReference>
<keyword evidence="13" id="KW-1185">Reference proteome</keyword>
<dbReference type="RefSeq" id="XP_035668554.1">
    <property type="nucleotide sequence ID" value="XM_035812661.1"/>
</dbReference>
<evidence type="ECO:0000256" key="8">
    <source>
        <dbReference type="ARBA" id="ARBA00023180"/>
    </source>
</evidence>
<keyword evidence="7" id="KW-1015">Disulfide bond</keyword>
<comment type="similarity">
    <text evidence="2">Belongs to the protease inhibitor I39 (alpha-2-macroglobulin) family.</text>
</comment>
<dbReference type="PANTHER" id="PTHR11412:SF139">
    <property type="entry name" value="C3 AND PZP-LIKE ALPHA-2-MACROGLOBULIN DOMAIN-CONTAINING PROTEIN 8"/>
    <property type="match status" value="1"/>
</dbReference>
<dbReference type="SUPFAM" id="SSF49410">
    <property type="entry name" value="Alpha-macroglobulin receptor domain"/>
    <property type="match status" value="1"/>
</dbReference>
<evidence type="ECO:0000313" key="13">
    <source>
        <dbReference type="Proteomes" id="UP000001554"/>
    </source>
</evidence>
<name>A0A9J7MIJ5_BRAFL</name>
<dbReference type="InterPro" id="IPR009048">
    <property type="entry name" value="A-macroglobulin_rcpt-bd"/>
</dbReference>
<feature type="compositionally biased region" description="Basic and acidic residues" evidence="10">
    <location>
        <begin position="1985"/>
        <end position="2001"/>
    </location>
</feature>
<gene>
    <name evidence="14" type="primary">LOC118410828</name>
</gene>
<dbReference type="InterPro" id="IPR040839">
    <property type="entry name" value="MG4"/>
</dbReference>
<feature type="coiled-coil region" evidence="9">
    <location>
        <begin position="1633"/>
        <end position="1660"/>
    </location>
</feature>
<feature type="compositionally biased region" description="Basic and acidic residues" evidence="10">
    <location>
        <begin position="2197"/>
        <end position="2220"/>
    </location>
</feature>
<dbReference type="GO" id="GO:0004867">
    <property type="term" value="F:serine-type endopeptidase inhibitor activity"/>
    <property type="evidence" value="ECO:0007669"/>
    <property type="project" value="UniProtKB-KW"/>
</dbReference>
<dbReference type="Gene3D" id="2.60.40.10">
    <property type="entry name" value="Immunoglobulins"/>
    <property type="match status" value="2"/>
</dbReference>
<dbReference type="FunFam" id="2.60.40.1930:FF:000001">
    <property type="entry name" value="CD109 isoform 3"/>
    <property type="match status" value="1"/>
</dbReference>
<dbReference type="Gene3D" id="6.20.50.160">
    <property type="match status" value="1"/>
</dbReference>
<dbReference type="Pfam" id="PF07703">
    <property type="entry name" value="A2M_BRD"/>
    <property type="match status" value="1"/>
</dbReference>
<feature type="compositionally biased region" description="Basic and acidic residues" evidence="10">
    <location>
        <begin position="2051"/>
        <end position="2066"/>
    </location>
</feature>
<proteinExistence type="inferred from homology"/>
<evidence type="ECO:0000256" key="5">
    <source>
        <dbReference type="ARBA" id="ARBA00022729"/>
    </source>
</evidence>
<reference evidence="14" key="2">
    <citation type="submission" date="2025-08" db="UniProtKB">
        <authorList>
            <consortium name="RefSeq"/>
        </authorList>
    </citation>
    <scope>IDENTIFICATION</scope>
    <source>
        <strain evidence="14">S238N-H82</strain>
        <tissue evidence="14">Testes</tissue>
    </source>
</reference>
<evidence type="ECO:0000313" key="14">
    <source>
        <dbReference type="RefSeq" id="XP_035668554.1"/>
    </source>
</evidence>
<dbReference type="Gene3D" id="2.20.130.20">
    <property type="match status" value="1"/>
</dbReference>
<dbReference type="SUPFAM" id="SSF48239">
    <property type="entry name" value="Terpenoid cyclases/Protein prenyltransferases"/>
    <property type="match status" value="1"/>
</dbReference>
<dbReference type="InterPro" id="IPR036595">
    <property type="entry name" value="A-macroglobulin_rcpt-bd_sf"/>
</dbReference>
<dbReference type="InterPro" id="IPR011625">
    <property type="entry name" value="A2M_N_BRD"/>
</dbReference>